<dbReference type="Pfam" id="PF00400">
    <property type="entry name" value="WD40"/>
    <property type="match status" value="1"/>
</dbReference>
<name>A0A9Q4P755_BACFG</name>
<gene>
    <name evidence="5" type="ORF">O1433_08365</name>
</gene>
<dbReference type="PANTHER" id="PTHR22847:SF637">
    <property type="entry name" value="WD REPEAT DOMAIN 5B"/>
    <property type="match status" value="1"/>
</dbReference>
<dbReference type="InterPro" id="IPR001680">
    <property type="entry name" value="WD40_rpt"/>
</dbReference>
<dbReference type="EMBL" id="JAPTZU010000003">
    <property type="protein sequence ID" value="MCZ2687514.1"/>
    <property type="molecule type" value="Genomic_DNA"/>
</dbReference>
<dbReference type="InterPro" id="IPR015943">
    <property type="entry name" value="WD40/YVTN_repeat-like_dom_sf"/>
</dbReference>
<protein>
    <recommendedName>
        <fullName evidence="7">WD domain, G-beta repeat family protein</fullName>
    </recommendedName>
</protein>
<comment type="caution">
    <text evidence="5">The sequence shown here is derived from an EMBL/GenBank/DDBJ whole genome shotgun (WGS) entry which is preliminary data.</text>
</comment>
<dbReference type="InterPro" id="IPR019775">
    <property type="entry name" value="WD40_repeat_CS"/>
</dbReference>
<dbReference type="PROSITE" id="PS00678">
    <property type="entry name" value="WD_REPEATS_1"/>
    <property type="match status" value="1"/>
</dbReference>
<keyword evidence="4" id="KW-0812">Transmembrane</keyword>
<reference evidence="5" key="1">
    <citation type="submission" date="2022-12" db="EMBL/GenBank/DDBJ databases">
        <title>Development of a Multilocus Sequence Typing Scheme for Bacteroides fragilis Based on Whole Genome Sequencing Data and Clinical Application.</title>
        <authorList>
            <person name="Nielsen F.D."/>
            <person name="Justesen U.S."/>
        </authorList>
    </citation>
    <scope>NUCLEOTIDE SEQUENCE</scope>
    <source>
        <strain evidence="5">BF_AM_ODE_DK_2015_4</strain>
    </source>
</reference>
<proteinExistence type="predicted"/>
<accession>A0A9Q4P755</accession>
<evidence type="ECO:0008006" key="7">
    <source>
        <dbReference type="Google" id="ProtNLM"/>
    </source>
</evidence>
<dbReference type="SUPFAM" id="SSF50978">
    <property type="entry name" value="WD40 repeat-like"/>
    <property type="match status" value="1"/>
</dbReference>
<dbReference type="SMART" id="SM00320">
    <property type="entry name" value="WD40"/>
    <property type="match status" value="3"/>
</dbReference>
<dbReference type="Gene3D" id="2.130.10.10">
    <property type="entry name" value="YVTN repeat-like/Quinoprotein amine dehydrogenase"/>
    <property type="match status" value="1"/>
</dbReference>
<keyword evidence="1 3" id="KW-0853">WD repeat</keyword>
<evidence type="ECO:0000256" key="2">
    <source>
        <dbReference type="ARBA" id="ARBA00022737"/>
    </source>
</evidence>
<keyword evidence="4" id="KW-1133">Transmembrane helix</keyword>
<evidence type="ECO:0000313" key="5">
    <source>
        <dbReference type="EMBL" id="MCZ2687514.1"/>
    </source>
</evidence>
<dbReference type="PROSITE" id="PS50082">
    <property type="entry name" value="WD_REPEATS_2"/>
    <property type="match status" value="1"/>
</dbReference>
<dbReference type="Proteomes" id="UP001079672">
    <property type="component" value="Unassembled WGS sequence"/>
</dbReference>
<dbReference type="InterPro" id="IPR036322">
    <property type="entry name" value="WD40_repeat_dom_sf"/>
</dbReference>
<keyword evidence="4" id="KW-0472">Membrane</keyword>
<feature type="transmembrane region" description="Helical" evidence="4">
    <location>
        <begin position="12"/>
        <end position="31"/>
    </location>
</feature>
<keyword evidence="2" id="KW-0677">Repeat</keyword>
<organism evidence="5 6">
    <name type="scientific">Bacteroides fragilis</name>
    <dbReference type="NCBI Taxonomy" id="817"/>
    <lineage>
        <taxon>Bacteria</taxon>
        <taxon>Pseudomonadati</taxon>
        <taxon>Bacteroidota</taxon>
        <taxon>Bacteroidia</taxon>
        <taxon>Bacteroidales</taxon>
        <taxon>Bacteroidaceae</taxon>
        <taxon>Bacteroides</taxon>
    </lineage>
</organism>
<evidence type="ECO:0000313" key="6">
    <source>
        <dbReference type="Proteomes" id="UP001079672"/>
    </source>
</evidence>
<feature type="repeat" description="WD" evidence="3">
    <location>
        <begin position="418"/>
        <end position="457"/>
    </location>
</feature>
<evidence type="ECO:0000256" key="4">
    <source>
        <dbReference type="SAM" id="Phobius"/>
    </source>
</evidence>
<evidence type="ECO:0000256" key="3">
    <source>
        <dbReference type="PROSITE-ProRule" id="PRU00221"/>
    </source>
</evidence>
<evidence type="ECO:0000256" key="1">
    <source>
        <dbReference type="ARBA" id="ARBA00022574"/>
    </source>
</evidence>
<dbReference type="PANTHER" id="PTHR22847">
    <property type="entry name" value="WD40 REPEAT PROTEIN"/>
    <property type="match status" value="1"/>
</dbReference>
<sequence length="534" mass="60717">MMIKLSQNIIRWIIAVPCVLLTVCLVLYRAYRHSELERDRLTLSLEEFQDKERQSVLIQRVSQQMEEIAYQQKDISEKRRQEAVAQTRKANQMQQQAEIAREKAFTAQWEAEKAYRLADERKNLAMERQLQAEQSKRVADTLAFLALGRSLGTLSVTQYRSGNMELASLLAYTSWQFTKHYDGDVYHPAVFNALSLSCRQDQLWFRHKGAITGIRLLHETIGNPQTCRNSLPGLVTVSKYGEMICWKSGDGQTYTSGFLLSDSRYDFRDVLIHSDSLVYALSYDECLVSVNSAGMAAYLLPEGKYRQLIPAASDRLLAISATGIYAFDCISHQIQLCFQPEYPVTCVGKSGDNLYVFLKNGTVALLSSAGQFVRFIEGWSQGGRVTSFCSLSDERYAVGCREGTILICDKDGNVLQKLIGHQAAVTAIFRKGNKLFSSSYDCTLRLWDLHKGKTESAVIMTSSGWIHTFCLHPDGTSIFMGDEQGRLYRIPVSPDHMATVVRQGLRRDFTQEEWEYYVGKQIPFESYYLKTYQP</sequence>
<dbReference type="AlphaFoldDB" id="A0A9Q4P755"/>